<dbReference type="AlphaFoldDB" id="A0A915ZNA2"/>
<protein>
    <submittedName>
        <fullName evidence="2">Uncharacterized protein</fullName>
    </submittedName>
</protein>
<dbReference type="Proteomes" id="UP000684084">
    <property type="component" value="Unassembled WGS sequence"/>
</dbReference>
<comment type="caution">
    <text evidence="2">The sequence shown here is derived from an EMBL/GenBank/DDBJ whole genome shotgun (WGS) entry which is preliminary data.</text>
</comment>
<accession>A0A915ZNA2</accession>
<evidence type="ECO:0000313" key="2">
    <source>
        <dbReference type="EMBL" id="CAB5380811.1"/>
    </source>
</evidence>
<evidence type="ECO:0000313" key="3">
    <source>
        <dbReference type="Proteomes" id="UP000684084"/>
    </source>
</evidence>
<dbReference type="OrthoDB" id="10274228at2759"/>
<name>A0A915ZNA2_9GLOM</name>
<reference evidence="2" key="1">
    <citation type="submission" date="2020-05" db="EMBL/GenBank/DDBJ databases">
        <authorList>
            <person name="Rincon C."/>
            <person name="Sanders R I."/>
            <person name="Robbins C."/>
            <person name="Chaturvedi A."/>
        </authorList>
    </citation>
    <scope>NUCLEOTIDE SEQUENCE</scope>
    <source>
        <strain evidence="2">CHB12</strain>
    </source>
</reference>
<evidence type="ECO:0000256" key="1">
    <source>
        <dbReference type="SAM" id="MobiDB-lite"/>
    </source>
</evidence>
<gene>
    <name evidence="2" type="ORF">CHRIB12_LOCUS17261</name>
</gene>
<organism evidence="2 3">
    <name type="scientific">Rhizophagus irregularis</name>
    <dbReference type="NCBI Taxonomy" id="588596"/>
    <lineage>
        <taxon>Eukaryota</taxon>
        <taxon>Fungi</taxon>
        <taxon>Fungi incertae sedis</taxon>
        <taxon>Mucoromycota</taxon>
        <taxon>Glomeromycotina</taxon>
        <taxon>Glomeromycetes</taxon>
        <taxon>Glomerales</taxon>
        <taxon>Glomeraceae</taxon>
        <taxon>Rhizophagus</taxon>
    </lineage>
</organism>
<proteinExistence type="predicted"/>
<feature type="region of interest" description="Disordered" evidence="1">
    <location>
        <begin position="1"/>
        <end position="23"/>
    </location>
</feature>
<dbReference type="EMBL" id="CAGKOT010000043">
    <property type="protein sequence ID" value="CAB5380811.1"/>
    <property type="molecule type" value="Genomic_DNA"/>
</dbReference>
<sequence length="176" mass="20325">MEDTEVKENEAKEKEKEWWSSKDSLERDVKFKQFARCVDKIKARRFFPFETNAVNSSQNDIENWGGEQKGNPWPTIILEAASSETLRHAIDKQCLKFCQIASLQQNPNTTRFEAIEEWITIDCNCIFSGCSQPLSSVPLHPQSSSPLQRPGVPSTFTIFSKRFLEQWDQTDSNLFK</sequence>